<evidence type="ECO:0000259" key="7">
    <source>
        <dbReference type="Pfam" id="PF00082"/>
    </source>
</evidence>
<keyword evidence="3 5" id="KW-0378">Hydrolase</keyword>
<dbReference type="InterPro" id="IPR015500">
    <property type="entry name" value="Peptidase_S8_subtilisin-rel"/>
</dbReference>
<dbReference type="AlphaFoldDB" id="A0A379E7X5"/>
<dbReference type="PROSITE" id="PS00137">
    <property type="entry name" value="SUBTILASE_HIS"/>
    <property type="match status" value="1"/>
</dbReference>
<dbReference type="PRINTS" id="PR00723">
    <property type="entry name" value="SUBTILISIN"/>
</dbReference>
<dbReference type="Gene3D" id="3.40.50.200">
    <property type="entry name" value="Peptidase S8/S53 domain"/>
    <property type="match status" value="1"/>
</dbReference>
<dbReference type="EC" id="3.4.21.-" evidence="10"/>
<dbReference type="InterPro" id="IPR051048">
    <property type="entry name" value="Peptidase_S8/S53_subtilisin"/>
</dbReference>
<keyword evidence="2 5" id="KW-0645">Protease</keyword>
<gene>
    <name evidence="10" type="ORF">NCTC11632_00880</name>
</gene>
<dbReference type="SUPFAM" id="SSF52743">
    <property type="entry name" value="Subtilisin-like"/>
    <property type="match status" value="1"/>
</dbReference>
<dbReference type="SUPFAM" id="SSF49265">
    <property type="entry name" value="Fibronectin type III"/>
    <property type="match status" value="1"/>
</dbReference>
<evidence type="ECO:0000256" key="1">
    <source>
        <dbReference type="ARBA" id="ARBA00011073"/>
    </source>
</evidence>
<dbReference type="InterPro" id="IPR036852">
    <property type="entry name" value="Peptidase_S8/S53_dom_sf"/>
</dbReference>
<evidence type="ECO:0000259" key="9">
    <source>
        <dbReference type="Pfam" id="PF18962"/>
    </source>
</evidence>
<name>A0A379E7X5_9PORP</name>
<organism evidence="10 11">
    <name type="scientific">Porphyromonas macacae</name>
    <dbReference type="NCBI Taxonomy" id="28115"/>
    <lineage>
        <taxon>Bacteria</taxon>
        <taxon>Pseudomonadati</taxon>
        <taxon>Bacteroidota</taxon>
        <taxon>Bacteroidia</taxon>
        <taxon>Bacteroidales</taxon>
        <taxon>Porphyromonadaceae</taxon>
        <taxon>Porphyromonas</taxon>
    </lineage>
</organism>
<dbReference type="GO" id="GO:0006508">
    <property type="term" value="P:proteolysis"/>
    <property type="evidence" value="ECO:0007669"/>
    <property type="project" value="UniProtKB-KW"/>
</dbReference>
<dbReference type="PANTHER" id="PTHR43399">
    <property type="entry name" value="SUBTILISIN-RELATED"/>
    <property type="match status" value="1"/>
</dbReference>
<dbReference type="Pfam" id="PF18962">
    <property type="entry name" value="Por_Secre_tail"/>
    <property type="match status" value="1"/>
</dbReference>
<dbReference type="InterPro" id="IPR023827">
    <property type="entry name" value="Peptidase_S8_Asp-AS"/>
</dbReference>
<evidence type="ECO:0000256" key="5">
    <source>
        <dbReference type="PROSITE-ProRule" id="PRU01240"/>
    </source>
</evidence>
<dbReference type="PROSITE" id="PS51257">
    <property type="entry name" value="PROKAR_LIPOPROTEIN"/>
    <property type="match status" value="1"/>
</dbReference>
<evidence type="ECO:0000313" key="11">
    <source>
        <dbReference type="Proteomes" id="UP000254156"/>
    </source>
</evidence>
<dbReference type="Proteomes" id="UP000254156">
    <property type="component" value="Unassembled WGS sequence"/>
</dbReference>
<dbReference type="InterPro" id="IPR036116">
    <property type="entry name" value="FN3_sf"/>
</dbReference>
<dbReference type="Pfam" id="PF00082">
    <property type="entry name" value="Peptidase_S8"/>
    <property type="match status" value="1"/>
</dbReference>
<accession>A0A379E7X5</accession>
<reference evidence="10 11" key="1">
    <citation type="submission" date="2018-06" db="EMBL/GenBank/DDBJ databases">
        <authorList>
            <consortium name="Pathogen Informatics"/>
            <person name="Doyle S."/>
        </authorList>
    </citation>
    <scope>NUCLEOTIDE SEQUENCE [LARGE SCALE GENOMIC DNA]</scope>
    <source>
        <strain evidence="10 11">NCTC11632</strain>
    </source>
</reference>
<dbReference type="Pfam" id="PF16361">
    <property type="entry name" value="Peptidase_S8_N"/>
    <property type="match status" value="1"/>
</dbReference>
<feature type="domain" description="Secretion system C-terminal sorting" evidence="9">
    <location>
        <begin position="848"/>
        <end position="917"/>
    </location>
</feature>
<dbReference type="InterPro" id="IPR026444">
    <property type="entry name" value="Secre_tail"/>
</dbReference>
<dbReference type="PROSITE" id="PS51892">
    <property type="entry name" value="SUBTILASE"/>
    <property type="match status" value="1"/>
</dbReference>
<dbReference type="InterPro" id="IPR023828">
    <property type="entry name" value="Peptidase_S8_Ser-AS"/>
</dbReference>
<dbReference type="EMBL" id="UGTF01000002">
    <property type="protein sequence ID" value="SUB88803.1"/>
    <property type="molecule type" value="Genomic_DNA"/>
</dbReference>
<feature type="active site" description="Charge relay system" evidence="5">
    <location>
        <position position="286"/>
    </location>
</feature>
<protein>
    <submittedName>
        <fullName evidence="10">Thermophilic serine proteinase</fullName>
        <ecNumber evidence="10">3.4.21.-</ecNumber>
    </submittedName>
</protein>
<feature type="active site" description="Charge relay system" evidence="5">
    <location>
        <position position="478"/>
    </location>
</feature>
<dbReference type="PROSITE" id="PS00138">
    <property type="entry name" value="SUBTILASE_SER"/>
    <property type="match status" value="1"/>
</dbReference>
<comment type="similarity">
    <text evidence="1 5 6">Belongs to the peptidase S8 family.</text>
</comment>
<feature type="domain" description="Subtilase N-terminal" evidence="8">
    <location>
        <begin position="96"/>
        <end position="202"/>
    </location>
</feature>
<evidence type="ECO:0000256" key="4">
    <source>
        <dbReference type="ARBA" id="ARBA00022825"/>
    </source>
</evidence>
<keyword evidence="4 5" id="KW-0720">Serine protease</keyword>
<feature type="active site" description="Charge relay system" evidence="5">
    <location>
        <position position="234"/>
    </location>
</feature>
<dbReference type="PANTHER" id="PTHR43399:SF4">
    <property type="entry name" value="CELL WALL-ASSOCIATED PROTEASE"/>
    <property type="match status" value="1"/>
</dbReference>
<sequence length="924" mass="101133">MMKKTGLIFASFILLLSSCTDDRGLENIKQNEIQTENILQNSPEDYMANPAEAYAKPGLAYVKMSEEIANRLNSLAGSEVNIQTLSSISSSISLASHKTGITHAERLFPDAGEYEARHRKYGLHLWYIVHFNQGKDVIEALNIMSNVKEFEKVEPVYPIQLHGKQTSMAYTENVLATMQGRSADKFFDDPLLPNQWHYNNMGTAPGAVMGADINLFEGWKKETGKPNVIVAVIDDGVDIEHEDIKENLWINKGEIPDNGKDDDNNGYVDDIHGASFIPDGGVVGNHGTHVAGTVAARNNNGKGVCGVAGGDGTKDSGVRLMTCLAIDSRPKEQRKGSYPETAMVYAADNGAVISQNSWGLPPRIPMPEPIRIAIDYFIDNAGVDKNTGAQRADSPMKGGLVFFAAGNDNEDAVCYPATYEKVVAISAMSTNFVRASYTNRGDWVDIMAPGGDQNKFGANAGVLSCVPKNKYAYYQGTSMACPHASGVAALILSKNGKMGYTNEDLRKAVVSSLLPVDIDVENPSEKGRLGRGYLDAGIAFATDQKKAPEKPKKKELSSDYKSITVSWILPKDEDDVKPMFCYLYISEKVITKENLASLNPLKIRITKETPGDVLKNNFKDLTHSTTHHFAIVAEDRWGNRSEMETFTFATKVNYAPEVTTNVEGAIKILGKKTGILTFNVKDPENQKFTISLEGETSGVSYTFENGVGTIQIRPVLPDGEYSFVIRAVDELGATTEKPVKFIIHRPHPLKLKGNFSNVLVGMNQSTFELQVKSNISFDPEFPISVEAHSIDESVVKVTVTPDGVLKFVPGKKGLTTIKLKISDEANSPLETTFKVRVVENSDAAVHIIYPVPVTTMLNIMLNKSIKDAKIKIVTLTGKVVMETEVKKPGKDGVTAINVANLAPDTYRLIVESSNMARHEQLFVK</sequence>
<proteinExistence type="inferred from homology"/>
<evidence type="ECO:0000313" key="10">
    <source>
        <dbReference type="EMBL" id="SUB88803.1"/>
    </source>
</evidence>
<evidence type="ECO:0000256" key="3">
    <source>
        <dbReference type="ARBA" id="ARBA00022801"/>
    </source>
</evidence>
<dbReference type="InterPro" id="IPR000209">
    <property type="entry name" value="Peptidase_S8/S53_dom"/>
</dbReference>
<evidence type="ECO:0000256" key="2">
    <source>
        <dbReference type="ARBA" id="ARBA00022670"/>
    </source>
</evidence>
<feature type="domain" description="Peptidase S8/S53" evidence="7">
    <location>
        <begin position="227"/>
        <end position="513"/>
    </location>
</feature>
<dbReference type="PROSITE" id="PS00136">
    <property type="entry name" value="SUBTILASE_ASP"/>
    <property type="match status" value="1"/>
</dbReference>
<dbReference type="GO" id="GO:0004252">
    <property type="term" value="F:serine-type endopeptidase activity"/>
    <property type="evidence" value="ECO:0007669"/>
    <property type="project" value="UniProtKB-UniRule"/>
</dbReference>
<dbReference type="InterPro" id="IPR022398">
    <property type="entry name" value="Peptidase_S8_His-AS"/>
</dbReference>
<evidence type="ECO:0000256" key="6">
    <source>
        <dbReference type="RuleBase" id="RU003355"/>
    </source>
</evidence>
<dbReference type="InterPro" id="IPR032304">
    <property type="entry name" value="Peptidase_S8_N"/>
</dbReference>
<evidence type="ECO:0000259" key="8">
    <source>
        <dbReference type="Pfam" id="PF16361"/>
    </source>
</evidence>